<dbReference type="RefSeq" id="WP_160617029.1">
    <property type="nucleotide sequence ID" value="NZ_WTYR01000001.1"/>
</dbReference>
<feature type="chain" id="PRO_5026259912" evidence="1">
    <location>
        <begin position="22"/>
        <end position="134"/>
    </location>
</feature>
<dbReference type="EMBL" id="WTYR01000001">
    <property type="protein sequence ID" value="MXP10421.1"/>
    <property type="molecule type" value="Genomic_DNA"/>
</dbReference>
<accession>A0A6I4U7Q9</accession>
<evidence type="ECO:0000313" key="3">
    <source>
        <dbReference type="Proteomes" id="UP000429229"/>
    </source>
</evidence>
<dbReference type="Proteomes" id="UP000429229">
    <property type="component" value="Unassembled WGS sequence"/>
</dbReference>
<sequence>MNGKFLVLGSVLLAAAPLTDAAGEGDESEASDGPLVAMEAITVPIIDGARLEGALHFRIVLEARDSAAADRLAGDLPGLRAEALAAGAEFSRLRASPFLAVDARRLSVELMEALRARDEGIAKVLLVEVAAKTS</sequence>
<evidence type="ECO:0000256" key="1">
    <source>
        <dbReference type="SAM" id="SignalP"/>
    </source>
</evidence>
<evidence type="ECO:0000313" key="2">
    <source>
        <dbReference type="EMBL" id="MXP10421.1"/>
    </source>
</evidence>
<proteinExistence type="predicted"/>
<comment type="caution">
    <text evidence="2">The sequence shown here is derived from an EMBL/GenBank/DDBJ whole genome shotgun (WGS) entry which is preliminary data.</text>
</comment>
<keyword evidence="1" id="KW-0732">Signal</keyword>
<organism evidence="2 3">
    <name type="scientific">Alteriqipengyuania halimionae</name>
    <dbReference type="NCBI Taxonomy" id="1926630"/>
    <lineage>
        <taxon>Bacteria</taxon>
        <taxon>Pseudomonadati</taxon>
        <taxon>Pseudomonadota</taxon>
        <taxon>Alphaproteobacteria</taxon>
        <taxon>Sphingomonadales</taxon>
        <taxon>Erythrobacteraceae</taxon>
        <taxon>Alteriqipengyuania</taxon>
    </lineage>
</organism>
<gene>
    <name evidence="2" type="ORF">GRI68_09555</name>
</gene>
<dbReference type="OrthoDB" id="7504863at2"/>
<name>A0A6I4U7Q9_9SPHN</name>
<keyword evidence="3" id="KW-1185">Reference proteome</keyword>
<dbReference type="AlphaFoldDB" id="A0A6I4U7Q9"/>
<feature type="signal peptide" evidence="1">
    <location>
        <begin position="1"/>
        <end position="21"/>
    </location>
</feature>
<protein>
    <submittedName>
        <fullName evidence="2">Uncharacterized protein</fullName>
    </submittedName>
</protein>
<reference evidence="2 3" key="1">
    <citation type="submission" date="2019-12" db="EMBL/GenBank/DDBJ databases">
        <title>Genomic-based taxomic classification of the family Erythrobacteraceae.</title>
        <authorList>
            <person name="Xu L."/>
        </authorList>
    </citation>
    <scope>NUCLEOTIDE SEQUENCE [LARGE SCALE GENOMIC DNA]</scope>
    <source>
        <strain evidence="2 3">LMG 29519</strain>
    </source>
</reference>